<dbReference type="Proteomes" id="UP000663832">
    <property type="component" value="Unassembled WGS sequence"/>
</dbReference>
<keyword evidence="3" id="KW-1185">Reference proteome</keyword>
<reference evidence="1" key="1">
    <citation type="submission" date="2021-02" db="EMBL/GenBank/DDBJ databases">
        <authorList>
            <person name="Nowell W R."/>
        </authorList>
    </citation>
    <scope>NUCLEOTIDE SEQUENCE</scope>
</reference>
<dbReference type="EMBL" id="CAJNOI010002732">
    <property type="protein sequence ID" value="CAF1489813.1"/>
    <property type="molecule type" value="Genomic_DNA"/>
</dbReference>
<feature type="non-terminal residue" evidence="1">
    <location>
        <position position="1"/>
    </location>
</feature>
<name>A0A815SF62_9BILA</name>
<dbReference type="AlphaFoldDB" id="A0A815SF62"/>
<organism evidence="1 4">
    <name type="scientific">Adineta steineri</name>
    <dbReference type="NCBI Taxonomy" id="433720"/>
    <lineage>
        <taxon>Eukaryota</taxon>
        <taxon>Metazoa</taxon>
        <taxon>Spiralia</taxon>
        <taxon>Gnathifera</taxon>
        <taxon>Rotifera</taxon>
        <taxon>Eurotatoria</taxon>
        <taxon>Bdelloidea</taxon>
        <taxon>Adinetida</taxon>
        <taxon>Adinetidae</taxon>
        <taxon>Adineta</taxon>
    </lineage>
</organism>
<dbReference type="EMBL" id="CAJNOM010003058">
    <property type="protein sequence ID" value="CAF1641156.1"/>
    <property type="molecule type" value="Genomic_DNA"/>
</dbReference>
<proteinExistence type="predicted"/>
<comment type="caution">
    <text evidence="1">The sequence shown here is derived from an EMBL/GenBank/DDBJ whole genome shotgun (WGS) entry which is preliminary data.</text>
</comment>
<accession>A0A815SF62</accession>
<gene>
    <name evidence="1" type="ORF">BJG266_LOCUS42546</name>
    <name evidence="2" type="ORF">QVE165_LOCUS59427</name>
</gene>
<evidence type="ECO:0000313" key="1">
    <source>
        <dbReference type="EMBL" id="CAF1489813.1"/>
    </source>
</evidence>
<protein>
    <submittedName>
        <fullName evidence="1">Uncharacterized protein</fullName>
    </submittedName>
</protein>
<evidence type="ECO:0000313" key="4">
    <source>
        <dbReference type="Proteomes" id="UP000663877"/>
    </source>
</evidence>
<evidence type="ECO:0000313" key="2">
    <source>
        <dbReference type="EMBL" id="CAF1641156.1"/>
    </source>
</evidence>
<dbReference type="Proteomes" id="UP000663877">
    <property type="component" value="Unassembled WGS sequence"/>
</dbReference>
<sequence length="137" mass="16036">MSLVVKGNIRWNKELNKNVGYFNFHYSCSTDCTFDAQFNRPLTVKHIQIESKEKNCLNYRILILHILSSDIRILSLSNIDLTVQNQFDIPRKETIIGINVYSTISRFEIDIKIQRCEINDSPLLLLFTRLMTNIVLQ</sequence>
<evidence type="ECO:0000313" key="3">
    <source>
        <dbReference type="Proteomes" id="UP000663832"/>
    </source>
</evidence>